<keyword evidence="1" id="KW-1133">Transmembrane helix</keyword>
<name>A0ABT8JY77_9MICC</name>
<proteinExistence type="predicted"/>
<protein>
    <submittedName>
        <fullName evidence="2">Uncharacterized protein</fullName>
    </submittedName>
</protein>
<keyword evidence="1" id="KW-0472">Membrane</keyword>
<dbReference type="Proteomes" id="UP001174209">
    <property type="component" value="Unassembled WGS sequence"/>
</dbReference>
<evidence type="ECO:0000313" key="2">
    <source>
        <dbReference type="EMBL" id="MDN4610116.1"/>
    </source>
</evidence>
<comment type="caution">
    <text evidence="2">The sequence shown here is derived from an EMBL/GenBank/DDBJ whole genome shotgun (WGS) entry which is preliminary data.</text>
</comment>
<sequence length="134" mass="13737">MTRSSGTRSLRRTAGVAALLLGVVSAFQAALAGGAPWGSAAYGGYHRGTLPARFRASSAASSLAYLALALVTVGGRPGTTAKRRILNGSAGLMGVGTVMNLASRSRVERLLWTPVAGALAFTLLRVARNLPDRA</sequence>
<feature type="transmembrane region" description="Helical" evidence="1">
    <location>
        <begin position="56"/>
        <end position="73"/>
    </location>
</feature>
<accession>A0ABT8JY77</accession>
<dbReference type="RefSeq" id="WP_301225055.1">
    <property type="nucleotide sequence ID" value="NZ_JAROCG010000001.1"/>
</dbReference>
<organism evidence="2 3">
    <name type="scientific">Arthrobacter burdickii</name>
    <dbReference type="NCBI Taxonomy" id="3035920"/>
    <lineage>
        <taxon>Bacteria</taxon>
        <taxon>Bacillati</taxon>
        <taxon>Actinomycetota</taxon>
        <taxon>Actinomycetes</taxon>
        <taxon>Micrococcales</taxon>
        <taxon>Micrococcaceae</taxon>
        <taxon>Arthrobacter</taxon>
    </lineage>
</organism>
<gene>
    <name evidence="2" type="ORF">P5G52_04470</name>
</gene>
<keyword evidence="1" id="KW-0812">Transmembrane</keyword>
<reference evidence="2" key="1">
    <citation type="submission" date="2023-06" db="EMBL/GenBank/DDBJ databases">
        <title>MT1 and MT2 Draft Genomes of Novel Species.</title>
        <authorList>
            <person name="Venkateswaran K."/>
        </authorList>
    </citation>
    <scope>NUCLEOTIDE SEQUENCE</scope>
    <source>
        <strain evidence="2">IIF3SC-B10</strain>
    </source>
</reference>
<evidence type="ECO:0000313" key="3">
    <source>
        <dbReference type="Proteomes" id="UP001174209"/>
    </source>
</evidence>
<keyword evidence="3" id="KW-1185">Reference proteome</keyword>
<evidence type="ECO:0000256" key="1">
    <source>
        <dbReference type="SAM" id="Phobius"/>
    </source>
</evidence>
<dbReference type="EMBL" id="JAROCG010000001">
    <property type="protein sequence ID" value="MDN4610116.1"/>
    <property type="molecule type" value="Genomic_DNA"/>
</dbReference>